<reference evidence="1" key="2">
    <citation type="journal article" date="2021" name="Microbiol. Resour. Announc.">
        <title>Complete Genome Sequences of Three Human Oral Treponema parvum Isolates.</title>
        <authorList>
            <person name="Zeng H."/>
            <person name="Watt R.M."/>
        </authorList>
    </citation>
    <scope>NUCLEOTIDE SEQUENCE</scope>
    <source>
        <strain evidence="1">ATCC 700773</strain>
    </source>
</reference>
<reference evidence="1" key="1">
    <citation type="submission" date="2020-05" db="EMBL/GenBank/DDBJ databases">
        <authorList>
            <person name="Zeng H."/>
            <person name="Chan Y.K."/>
            <person name="Watt R.M."/>
        </authorList>
    </citation>
    <scope>NUCLEOTIDE SEQUENCE</scope>
    <source>
        <strain evidence="1">ATCC 700773</strain>
    </source>
</reference>
<gene>
    <name evidence="1" type="ORF">HRI96_07085</name>
</gene>
<proteinExistence type="predicted"/>
<accession>A0A975EZT4</accession>
<dbReference type="AlphaFoldDB" id="A0A975EZT4"/>
<evidence type="ECO:0000313" key="1">
    <source>
        <dbReference type="EMBL" id="QTQ11975.1"/>
    </source>
</evidence>
<organism evidence="1 2">
    <name type="scientific">Treponema parvum</name>
    <dbReference type="NCBI Taxonomy" id="138851"/>
    <lineage>
        <taxon>Bacteria</taxon>
        <taxon>Pseudomonadati</taxon>
        <taxon>Spirochaetota</taxon>
        <taxon>Spirochaetia</taxon>
        <taxon>Spirochaetales</taxon>
        <taxon>Treponemataceae</taxon>
        <taxon>Treponema</taxon>
    </lineage>
</organism>
<dbReference type="Proteomes" id="UP000671995">
    <property type="component" value="Chromosome"/>
</dbReference>
<dbReference type="EMBL" id="CP054257">
    <property type="protein sequence ID" value="QTQ11975.1"/>
    <property type="molecule type" value="Genomic_DNA"/>
</dbReference>
<name>A0A975EZT4_9SPIR</name>
<sequence length="57" mass="6331">MKISVNNDMLSARTSFATLTVYAAVELLEQNSVCIKLKTARSRNLASAQFCTTRYSI</sequence>
<evidence type="ECO:0000313" key="2">
    <source>
        <dbReference type="Proteomes" id="UP000671995"/>
    </source>
</evidence>
<protein>
    <submittedName>
        <fullName evidence="1">Uncharacterized protein</fullName>
    </submittedName>
</protein>
<dbReference type="RefSeq" id="WP_210116689.1">
    <property type="nucleotide sequence ID" value="NZ_CP054257.1"/>
</dbReference>